<accession>A0ACC8XD13</accession>
<dbReference type="EMBL" id="LJDB01000046">
    <property type="protein sequence ID" value="ONI40740.1"/>
    <property type="molecule type" value="Genomic_DNA"/>
</dbReference>
<proteinExistence type="predicted"/>
<evidence type="ECO:0000313" key="1">
    <source>
        <dbReference type="EMBL" id="ONI40740.1"/>
    </source>
</evidence>
<reference evidence="1" key="1">
    <citation type="submission" date="2016-08" db="EMBL/GenBank/DDBJ databases">
        <authorList>
            <person name="Ngugi D.K."/>
            <person name="Miyake S."/>
            <person name="Stingl U."/>
        </authorList>
    </citation>
    <scope>NUCLEOTIDE SEQUENCE</scope>
    <source>
        <strain evidence="1">SCG-B11WGA-EpuloA1</strain>
    </source>
</reference>
<organism evidence="1 2">
    <name type="scientific">Candidatus Epulonipiscium fishelsonii</name>
    <dbReference type="NCBI Taxonomy" id="77094"/>
    <lineage>
        <taxon>Bacteria</taxon>
        <taxon>Bacillati</taxon>
        <taxon>Bacillota</taxon>
        <taxon>Clostridia</taxon>
        <taxon>Lachnospirales</taxon>
        <taxon>Lachnospiraceae</taxon>
        <taxon>Candidatus Epulonipiscium</taxon>
    </lineage>
</organism>
<keyword evidence="2" id="KW-1185">Reference proteome</keyword>
<comment type="caution">
    <text evidence="1">The sequence shown here is derived from an EMBL/GenBank/DDBJ whole genome shotgun (WGS) entry which is preliminary data.</text>
</comment>
<evidence type="ECO:0000313" key="2">
    <source>
        <dbReference type="Proteomes" id="UP000188605"/>
    </source>
</evidence>
<sequence>MITIQEGGKVDKDLFCTDIISVSLNEGENLHSFWIQILANCSGIGGGAKRELFTWMVENSVENIVIGTQRQMALAANVSLRTVNETFRTLMSVGLLKKINAGAYSFEYNVTKYKKSKNKEFNLLIKCN</sequence>
<gene>
    <name evidence="1" type="ORF">AN396_05270</name>
</gene>
<dbReference type="Proteomes" id="UP000188605">
    <property type="component" value="Unassembled WGS sequence"/>
</dbReference>
<protein>
    <submittedName>
        <fullName evidence="1">Uncharacterized protein</fullName>
    </submittedName>
</protein>
<name>A0ACC8XD13_9FIRM</name>